<accession>A0A0E9T2A4</accession>
<reference evidence="1" key="2">
    <citation type="journal article" date="2015" name="Fish Shellfish Immunol.">
        <title>Early steps in the European eel (Anguilla anguilla)-Vibrio vulnificus interaction in the gills: Role of the RtxA13 toxin.</title>
        <authorList>
            <person name="Callol A."/>
            <person name="Pajuelo D."/>
            <person name="Ebbesson L."/>
            <person name="Teles M."/>
            <person name="MacKenzie S."/>
            <person name="Amaro C."/>
        </authorList>
    </citation>
    <scope>NUCLEOTIDE SEQUENCE</scope>
</reference>
<dbReference type="EMBL" id="GBXM01060905">
    <property type="protein sequence ID" value="JAH47672.1"/>
    <property type="molecule type" value="Transcribed_RNA"/>
</dbReference>
<dbReference type="AlphaFoldDB" id="A0A0E9T2A4"/>
<name>A0A0E9T2A4_ANGAN</name>
<evidence type="ECO:0000313" key="1">
    <source>
        <dbReference type="EMBL" id="JAH47672.1"/>
    </source>
</evidence>
<organism evidence="1">
    <name type="scientific">Anguilla anguilla</name>
    <name type="common">European freshwater eel</name>
    <name type="synonym">Muraena anguilla</name>
    <dbReference type="NCBI Taxonomy" id="7936"/>
    <lineage>
        <taxon>Eukaryota</taxon>
        <taxon>Metazoa</taxon>
        <taxon>Chordata</taxon>
        <taxon>Craniata</taxon>
        <taxon>Vertebrata</taxon>
        <taxon>Euteleostomi</taxon>
        <taxon>Actinopterygii</taxon>
        <taxon>Neopterygii</taxon>
        <taxon>Teleostei</taxon>
        <taxon>Anguilliformes</taxon>
        <taxon>Anguillidae</taxon>
        <taxon>Anguilla</taxon>
    </lineage>
</organism>
<protein>
    <submittedName>
        <fullName evidence="1">Uncharacterized protein</fullName>
    </submittedName>
</protein>
<reference evidence="1" key="1">
    <citation type="submission" date="2014-11" db="EMBL/GenBank/DDBJ databases">
        <authorList>
            <person name="Amaro Gonzalez C."/>
        </authorList>
    </citation>
    <scope>NUCLEOTIDE SEQUENCE</scope>
</reference>
<sequence length="49" mass="5307">MHALCNTPLTGHHQKCRNSALGECQNITVSCSLCPKCWQTALQHAKGGE</sequence>
<proteinExistence type="predicted"/>